<protein>
    <recommendedName>
        <fullName evidence="5">DUF295 domain-containing protein</fullName>
    </recommendedName>
</protein>
<dbReference type="AlphaFoldDB" id="A0A0Q3EDJ0"/>
<dbReference type="EMBL" id="CM000883">
    <property type="protein sequence ID" value="KQJ85711.1"/>
    <property type="molecule type" value="Genomic_DNA"/>
</dbReference>
<dbReference type="PANTHER" id="PTHR33085">
    <property type="entry name" value="OS12G0113100 PROTEIN-RELATED"/>
    <property type="match status" value="1"/>
</dbReference>
<name>A0A0Q3EDJ0_BRADI</name>
<evidence type="ECO:0000313" key="4">
    <source>
        <dbReference type="Proteomes" id="UP000008810"/>
    </source>
</evidence>
<reference evidence="2" key="2">
    <citation type="submission" date="2017-06" db="EMBL/GenBank/DDBJ databases">
        <title>WGS assembly of Brachypodium distachyon.</title>
        <authorList>
            <consortium name="The International Brachypodium Initiative"/>
            <person name="Lucas S."/>
            <person name="Harmon-Smith M."/>
            <person name="Lail K."/>
            <person name="Tice H."/>
            <person name="Grimwood J."/>
            <person name="Bruce D."/>
            <person name="Barry K."/>
            <person name="Shu S."/>
            <person name="Lindquist E."/>
            <person name="Wang M."/>
            <person name="Pitluck S."/>
            <person name="Vogel J.P."/>
            <person name="Garvin D.F."/>
            <person name="Mockler T.C."/>
            <person name="Schmutz J."/>
            <person name="Rokhsar D."/>
            <person name="Bevan M.W."/>
        </authorList>
    </citation>
    <scope>NUCLEOTIDE SEQUENCE</scope>
    <source>
        <strain evidence="2">Bd21</strain>
    </source>
</reference>
<accession>A0A0Q3EDJ0</accession>
<dbReference type="InParanoid" id="A0A0Q3EDJ0"/>
<dbReference type="OrthoDB" id="709468at2759"/>
<dbReference type="PANTHER" id="PTHR33085:SF41">
    <property type="entry name" value="OS12G0624400 PROTEIN"/>
    <property type="match status" value="1"/>
</dbReference>
<proteinExistence type="predicted"/>
<dbReference type="InterPro" id="IPR012871">
    <property type="entry name" value="DUF1668_ORYSA"/>
</dbReference>
<feature type="region of interest" description="Disordered" evidence="1">
    <location>
        <begin position="1"/>
        <end position="25"/>
    </location>
</feature>
<evidence type="ECO:0000313" key="2">
    <source>
        <dbReference type="EMBL" id="KQJ85711.1"/>
    </source>
</evidence>
<gene>
    <name evidence="2" type="ORF">BRADI_4g01170v3</name>
</gene>
<sequence>MAKRRRCDDCGGKRAGSEPAAKLQQQRRKHLYLVLDDWDKGFSLHKLDVLGFFFSSDSDEEEEEEEVEQQQLRRLPDPPALRLTETRHSPMLFAALGSSVFIGSKEPCSAQATGALVYDTGTAAMAIGPRLPEDPCGLFVAGAGGGGEKKKKKKLYALAYVEHEGTQRVSVQALSWARSAAAALEAEPWLPSHGWSWETLPATAPFDADEESVASYAAHPDGRTIFFSTRRRRCDRSRRVGTYSLDTESGEWRSHGEGSVLPFQGQGYFERELDAWVGLHKDGYICACQAVSGTAAPAPEWRKTEHKLFRRHEDDGDPERRRHLSATLTYMGNNRFCLVESAVRDGVDLRHTYGGGHGCALHVTLFGLKYSREGELQATVRRTTTSYKVSKYIPGFYHQAFWM</sequence>
<reference evidence="3" key="3">
    <citation type="submission" date="2018-08" db="UniProtKB">
        <authorList>
            <consortium name="EnsemblPlants"/>
        </authorList>
    </citation>
    <scope>IDENTIFICATION</scope>
    <source>
        <strain evidence="3">cv. Bd21</strain>
    </source>
</reference>
<dbReference type="Gramene" id="KQJ85711">
    <property type="protein sequence ID" value="KQJ85711"/>
    <property type="gene ID" value="BRADI_4g01170v3"/>
</dbReference>
<evidence type="ECO:0000313" key="3">
    <source>
        <dbReference type="EnsemblPlants" id="KQJ85711"/>
    </source>
</evidence>
<dbReference type="Proteomes" id="UP000008810">
    <property type="component" value="Chromosome 4"/>
</dbReference>
<feature type="region of interest" description="Disordered" evidence="1">
    <location>
        <begin position="60"/>
        <end position="81"/>
    </location>
</feature>
<dbReference type="Pfam" id="PF07893">
    <property type="entry name" value="DUF1668"/>
    <property type="match status" value="1"/>
</dbReference>
<evidence type="ECO:0008006" key="5">
    <source>
        <dbReference type="Google" id="ProtNLM"/>
    </source>
</evidence>
<keyword evidence="4" id="KW-1185">Reference proteome</keyword>
<reference evidence="2 3" key="1">
    <citation type="journal article" date="2010" name="Nature">
        <title>Genome sequencing and analysis of the model grass Brachypodium distachyon.</title>
        <authorList>
            <consortium name="International Brachypodium Initiative"/>
        </authorList>
    </citation>
    <scope>NUCLEOTIDE SEQUENCE [LARGE SCALE GENOMIC DNA]</scope>
    <source>
        <strain evidence="2 3">Bd21</strain>
    </source>
</reference>
<evidence type="ECO:0000256" key="1">
    <source>
        <dbReference type="SAM" id="MobiDB-lite"/>
    </source>
</evidence>
<organism evidence="2">
    <name type="scientific">Brachypodium distachyon</name>
    <name type="common">Purple false brome</name>
    <name type="synonym">Trachynia distachya</name>
    <dbReference type="NCBI Taxonomy" id="15368"/>
    <lineage>
        <taxon>Eukaryota</taxon>
        <taxon>Viridiplantae</taxon>
        <taxon>Streptophyta</taxon>
        <taxon>Embryophyta</taxon>
        <taxon>Tracheophyta</taxon>
        <taxon>Spermatophyta</taxon>
        <taxon>Magnoliopsida</taxon>
        <taxon>Liliopsida</taxon>
        <taxon>Poales</taxon>
        <taxon>Poaceae</taxon>
        <taxon>BOP clade</taxon>
        <taxon>Pooideae</taxon>
        <taxon>Stipodae</taxon>
        <taxon>Brachypodieae</taxon>
        <taxon>Brachypodium</taxon>
    </lineage>
</organism>
<dbReference type="EnsemblPlants" id="KQJ85711">
    <property type="protein sequence ID" value="KQJ85711"/>
    <property type="gene ID" value="BRADI_4g01170v3"/>
</dbReference>
<feature type="compositionally biased region" description="Basic and acidic residues" evidence="1">
    <location>
        <begin position="1"/>
        <end position="16"/>
    </location>
</feature>